<dbReference type="PANTHER" id="PTHR27003:SF59">
    <property type="entry name" value="PROTEIN KINASE DOMAIN-CONTAINING PROTEIN"/>
    <property type="match status" value="1"/>
</dbReference>
<dbReference type="PANTHER" id="PTHR27003">
    <property type="entry name" value="OS07G0166700 PROTEIN"/>
    <property type="match status" value="1"/>
</dbReference>
<dbReference type="InterPro" id="IPR017441">
    <property type="entry name" value="Protein_kinase_ATP_BS"/>
</dbReference>
<dbReference type="CDD" id="cd14066">
    <property type="entry name" value="STKc_IRAK"/>
    <property type="match status" value="1"/>
</dbReference>
<protein>
    <recommendedName>
        <fullName evidence="13">Protein kinase domain-containing protein</fullName>
    </recommendedName>
</protein>
<dbReference type="Proteomes" id="UP000004994">
    <property type="component" value="Chromosome 3"/>
</dbReference>
<dbReference type="GO" id="GO:0005886">
    <property type="term" value="C:plasma membrane"/>
    <property type="evidence" value="ECO:0000318"/>
    <property type="project" value="GO_Central"/>
</dbReference>
<dbReference type="FunFam" id="2.60.120.430:FF:000013">
    <property type="entry name" value="Putative receptor-like protein kinase"/>
    <property type="match status" value="1"/>
</dbReference>
<dbReference type="Gene3D" id="2.60.120.430">
    <property type="entry name" value="Galactose-binding lectin"/>
    <property type="match status" value="2"/>
</dbReference>
<evidence type="ECO:0000256" key="4">
    <source>
        <dbReference type="ARBA" id="ARBA00022692"/>
    </source>
</evidence>
<reference evidence="14" key="2">
    <citation type="submission" date="2019-01" db="UniProtKB">
        <authorList>
            <consortium name="EnsemblPlants"/>
        </authorList>
    </citation>
    <scope>IDENTIFICATION</scope>
    <source>
        <strain evidence="14">cv. Heinz 1706</strain>
    </source>
</reference>
<evidence type="ECO:0000256" key="2">
    <source>
        <dbReference type="ARBA" id="ARBA00022527"/>
    </source>
</evidence>
<evidence type="ECO:0000256" key="11">
    <source>
        <dbReference type="ARBA" id="ARBA00023180"/>
    </source>
</evidence>
<dbReference type="GO" id="GO:0004674">
    <property type="term" value="F:protein serine/threonine kinase activity"/>
    <property type="evidence" value="ECO:0007669"/>
    <property type="project" value="UniProtKB-KW"/>
</dbReference>
<keyword evidence="10" id="KW-0472">Membrane</keyword>
<proteinExistence type="predicted"/>
<evidence type="ECO:0000256" key="8">
    <source>
        <dbReference type="ARBA" id="ARBA00022840"/>
    </source>
</evidence>
<dbReference type="Pfam" id="PF12819">
    <property type="entry name" value="Malectin_like"/>
    <property type="match status" value="1"/>
</dbReference>
<dbReference type="AlphaFoldDB" id="A0A3Q7FJA5"/>
<organism evidence="14">
    <name type="scientific">Solanum lycopersicum</name>
    <name type="common">Tomato</name>
    <name type="synonym">Lycopersicon esculentum</name>
    <dbReference type="NCBI Taxonomy" id="4081"/>
    <lineage>
        <taxon>Eukaryota</taxon>
        <taxon>Viridiplantae</taxon>
        <taxon>Streptophyta</taxon>
        <taxon>Embryophyta</taxon>
        <taxon>Tracheophyta</taxon>
        <taxon>Spermatophyta</taxon>
        <taxon>Magnoliopsida</taxon>
        <taxon>eudicotyledons</taxon>
        <taxon>Gunneridae</taxon>
        <taxon>Pentapetalae</taxon>
        <taxon>asterids</taxon>
        <taxon>lamiids</taxon>
        <taxon>Solanales</taxon>
        <taxon>Solanaceae</taxon>
        <taxon>Solanoideae</taxon>
        <taxon>Solaneae</taxon>
        <taxon>Solanum</taxon>
        <taxon>Solanum subgen. Lycopersicon</taxon>
    </lineage>
</organism>
<keyword evidence="4" id="KW-0812">Transmembrane</keyword>
<keyword evidence="6 12" id="KW-0547">Nucleotide-binding</keyword>
<dbReference type="GO" id="GO:0005524">
    <property type="term" value="F:ATP binding"/>
    <property type="evidence" value="ECO:0007669"/>
    <property type="project" value="UniProtKB-UniRule"/>
</dbReference>
<evidence type="ECO:0000313" key="15">
    <source>
        <dbReference type="Proteomes" id="UP000004994"/>
    </source>
</evidence>
<keyword evidence="15" id="KW-1185">Reference proteome</keyword>
<keyword evidence="5" id="KW-0732">Signal</keyword>
<keyword evidence="2" id="KW-0723">Serine/threonine-protein kinase</keyword>
<evidence type="ECO:0000256" key="3">
    <source>
        <dbReference type="ARBA" id="ARBA00022679"/>
    </source>
</evidence>
<dbReference type="Gramene" id="Solyc03g044160.2.1">
    <property type="protein sequence ID" value="Solyc03g044160.2.1"/>
    <property type="gene ID" value="Solyc03g044160.2"/>
</dbReference>
<dbReference type="SMR" id="A0A3Q7FJA5"/>
<dbReference type="InterPro" id="IPR045272">
    <property type="entry name" value="ANXUR1/2-like"/>
</dbReference>
<dbReference type="Gene3D" id="3.30.200.20">
    <property type="entry name" value="Phosphorylase Kinase, domain 1"/>
    <property type="match status" value="1"/>
</dbReference>
<dbReference type="Pfam" id="PF07714">
    <property type="entry name" value="PK_Tyr_Ser-Thr"/>
    <property type="match status" value="1"/>
</dbReference>
<name>A0A3Q7FJA5_SOLLC</name>
<dbReference type="GO" id="GO:0004672">
    <property type="term" value="F:protein kinase activity"/>
    <property type="evidence" value="ECO:0000318"/>
    <property type="project" value="GO_Central"/>
</dbReference>
<evidence type="ECO:0000256" key="7">
    <source>
        <dbReference type="ARBA" id="ARBA00022777"/>
    </source>
</evidence>
<dbReference type="PROSITE" id="PS00107">
    <property type="entry name" value="PROTEIN_KINASE_ATP"/>
    <property type="match status" value="1"/>
</dbReference>
<evidence type="ECO:0000313" key="14">
    <source>
        <dbReference type="EnsemblPlants" id="Solyc03g044160.2.1"/>
    </source>
</evidence>
<evidence type="ECO:0000256" key="1">
    <source>
        <dbReference type="ARBA" id="ARBA00004479"/>
    </source>
</evidence>
<evidence type="ECO:0000256" key="12">
    <source>
        <dbReference type="PROSITE-ProRule" id="PRU10141"/>
    </source>
</evidence>
<dbReference type="SMART" id="SM00220">
    <property type="entry name" value="S_TKc"/>
    <property type="match status" value="1"/>
</dbReference>
<evidence type="ECO:0000256" key="5">
    <source>
        <dbReference type="ARBA" id="ARBA00022729"/>
    </source>
</evidence>
<keyword evidence="11" id="KW-0325">Glycoprotein</keyword>
<dbReference type="InParanoid" id="A0A3Q7FJA5"/>
<evidence type="ECO:0000256" key="9">
    <source>
        <dbReference type="ARBA" id="ARBA00022989"/>
    </source>
</evidence>
<dbReference type="InterPro" id="IPR011009">
    <property type="entry name" value="Kinase-like_dom_sf"/>
</dbReference>
<dbReference type="FunFam" id="3.30.200.20:FF:000039">
    <property type="entry name" value="receptor-like protein kinase FERONIA"/>
    <property type="match status" value="1"/>
</dbReference>
<reference evidence="14" key="1">
    <citation type="journal article" date="2012" name="Nature">
        <title>The tomato genome sequence provides insights into fleshy fruit evolution.</title>
        <authorList>
            <consortium name="Tomato Genome Consortium"/>
        </authorList>
    </citation>
    <scope>NUCLEOTIDE SEQUENCE [LARGE SCALE GENOMIC DNA]</scope>
    <source>
        <strain evidence="14">cv. Heinz 1706</strain>
    </source>
</reference>
<dbReference type="OMA" id="EMISMIN"/>
<dbReference type="SUPFAM" id="SSF56112">
    <property type="entry name" value="Protein kinase-like (PK-like)"/>
    <property type="match status" value="1"/>
</dbReference>
<comment type="subcellular location">
    <subcellularLocation>
        <location evidence="1">Membrane</location>
        <topology evidence="1">Single-pass type I membrane protein</topology>
    </subcellularLocation>
</comment>
<feature type="domain" description="Protein kinase" evidence="13">
    <location>
        <begin position="357"/>
        <end position="645"/>
    </location>
</feature>
<dbReference type="EnsemblPlants" id="Solyc03g044160.2.1">
    <property type="protein sequence ID" value="Solyc03g044160.2.1"/>
    <property type="gene ID" value="Solyc03g044160.2"/>
</dbReference>
<keyword evidence="8 12" id="KW-0067">ATP-binding</keyword>
<evidence type="ECO:0000256" key="10">
    <source>
        <dbReference type="ARBA" id="ARBA00023136"/>
    </source>
</evidence>
<dbReference type="Gene3D" id="1.10.510.10">
    <property type="entry name" value="Transferase(Phosphotransferase) domain 1"/>
    <property type="match status" value="1"/>
</dbReference>
<sequence>MTNAFVLNCINTFAADPHHSDSVKDHTTTAASAGIYQTARKFTKSGSYNLPIDECGVYMVRLHFFAFFSLLDAEFSVSAAGFLLLSNFSIPRNTTSPVIKEFLVPVLRGRNLEIIFRPDSSFAFVNAIEAFVTPQGFISNFNDTTHVTSSNNDLSSTVLNVIHRINVGGSDITDDTDTMRRNWVADDDYLLIKRLATNHSIYSNRPKYDQERGATQYDAPDLVYRTAKEMNSSHVVTQSNNFFNITWGFDVKRNGTFFVRLHFCDIVSVQRNGTVFNAYIYGMFGKPISPYDRFGDFGVPFYVDFVVDSDGSGFMNISIGPRNDSRSLNAFLNGVEIMELINDRISFAEILHATNKFDPKFMIGEGGFGKVYKGTLHSGVKVAVKRSEAGHGQGLMEFQTEIMLLSKIRHHHLVSLIGYCDEQNEMILVYEFMAKGTLREHLYSSNEDLGKSSSRSELSWDQRLQICIGAANGLQYLHAGLPEPTIHRDIKSTNILLDEDFVAKVADFGLSKSGQPEETHIVTAVKGSFGYLDPEYLKSMQLTQKSDVYSFGVVLLEVLCARPAVDNLLPRNQMNLAEWGLSWLKENQIEKIIDPFLVGKINPNSLRKFGETAEKCLQENGTDRPNMMDVLWDLNYARQLQHPTMAQQSHEDSKSDVSWQMALPGINRLPSINVSTSCVSVTESEVLSELRIDETR</sequence>
<keyword evidence="3" id="KW-0808">Transferase</keyword>
<keyword evidence="7" id="KW-0418">Kinase</keyword>
<evidence type="ECO:0000259" key="13">
    <source>
        <dbReference type="PROSITE" id="PS50011"/>
    </source>
</evidence>
<dbReference type="PROSITE" id="PS50011">
    <property type="entry name" value="PROTEIN_KINASE_DOM"/>
    <property type="match status" value="1"/>
</dbReference>
<dbReference type="FunFam" id="1.10.510.10:FF:000252">
    <property type="entry name" value="Receptor-like protein kinase FERONIA"/>
    <property type="match status" value="1"/>
</dbReference>
<dbReference type="InterPro" id="IPR000719">
    <property type="entry name" value="Prot_kinase_dom"/>
</dbReference>
<accession>A0A3Q7FJA5</accession>
<feature type="binding site" evidence="12">
    <location>
        <position position="385"/>
    </location>
    <ligand>
        <name>ATP</name>
        <dbReference type="ChEBI" id="CHEBI:30616"/>
    </ligand>
</feature>
<keyword evidence="9" id="KW-1133">Transmembrane helix</keyword>
<dbReference type="InterPro" id="IPR024788">
    <property type="entry name" value="Malectin-like_Carb-bd_dom"/>
</dbReference>
<evidence type="ECO:0000256" key="6">
    <source>
        <dbReference type="ARBA" id="ARBA00022741"/>
    </source>
</evidence>
<dbReference type="InterPro" id="IPR001245">
    <property type="entry name" value="Ser-Thr/Tyr_kinase_cat_dom"/>
</dbReference>
<dbReference type="GO" id="GO:0004714">
    <property type="term" value="F:transmembrane receptor protein tyrosine kinase activity"/>
    <property type="evidence" value="ECO:0007669"/>
    <property type="project" value="InterPro"/>
</dbReference>